<dbReference type="GO" id="GO:0006048">
    <property type="term" value="P:UDP-N-acetylglucosamine biosynthetic process"/>
    <property type="evidence" value="ECO:0007669"/>
    <property type="project" value="UniProtKB-UniRule"/>
</dbReference>
<keyword evidence="1" id="KW-0808">Transferase</keyword>
<evidence type="ECO:0000259" key="2">
    <source>
        <dbReference type="PROSITE" id="PS51186"/>
    </source>
</evidence>
<dbReference type="PANTHER" id="PTHR13355">
    <property type="entry name" value="GLUCOSAMINE 6-PHOSPHATE N-ACETYLTRANSFERASE"/>
    <property type="match status" value="1"/>
</dbReference>
<dbReference type="PANTHER" id="PTHR13355:SF11">
    <property type="entry name" value="GLUCOSAMINE 6-PHOSPHATE N-ACETYLTRANSFERASE"/>
    <property type="match status" value="1"/>
</dbReference>
<protein>
    <recommendedName>
        <fullName evidence="1">Glucosamine 6-phosphate N-acetyltransferase</fullName>
        <ecNumber evidence="1">2.3.1.4</ecNumber>
    </recommendedName>
</protein>
<dbReference type="AlphaFoldDB" id="A0A0F7VC87"/>
<dbReference type="Gene3D" id="3.40.630.30">
    <property type="match status" value="1"/>
</dbReference>
<feature type="domain" description="N-acetyltransferase" evidence="2">
    <location>
        <begin position="62"/>
        <end position="245"/>
    </location>
</feature>
<sequence>MAPSKPTPTFTTAIQPPPGPSTPLVLPTHPLAAQNPPIFNDALQVRTRVFIDEQHCSADTEIDTDDARSWQWVIYASLGATAPDSPTNSSQHAAAAPSPVAVIRLVPPPQLPHALLTHPSDPANEHLPAYDWTHEPCVKLTRVAVLPEYRGHGLGRRLVETALEWAASHAGEIDAAAVRLAAQTQEDGKGGGGGGVPSGWRGLVLVHAQVDVERMYSGLGFVTDEGLGRWDEEGIEHVGMFYRVEVR</sequence>
<evidence type="ECO:0000256" key="1">
    <source>
        <dbReference type="RuleBase" id="RU365086"/>
    </source>
</evidence>
<comment type="similarity">
    <text evidence="1">Belongs to the acetyltransferase family. GNA1 subfamily.</text>
</comment>
<organism evidence="3 4">
    <name type="scientific">Penicillium brasilianum</name>
    <dbReference type="NCBI Taxonomy" id="104259"/>
    <lineage>
        <taxon>Eukaryota</taxon>
        <taxon>Fungi</taxon>
        <taxon>Dikarya</taxon>
        <taxon>Ascomycota</taxon>
        <taxon>Pezizomycotina</taxon>
        <taxon>Eurotiomycetes</taxon>
        <taxon>Eurotiomycetidae</taxon>
        <taxon>Eurotiales</taxon>
        <taxon>Aspergillaceae</taxon>
        <taxon>Penicillium</taxon>
    </lineage>
</organism>
<dbReference type="GO" id="GO:0004343">
    <property type="term" value="F:glucosamine 6-phosphate N-acetyltransferase activity"/>
    <property type="evidence" value="ECO:0007669"/>
    <property type="project" value="UniProtKB-UniRule"/>
</dbReference>
<dbReference type="InterPro" id="IPR000182">
    <property type="entry name" value="GNAT_dom"/>
</dbReference>
<dbReference type="CDD" id="cd04301">
    <property type="entry name" value="NAT_SF"/>
    <property type="match status" value="1"/>
</dbReference>
<gene>
    <name evidence="3" type="ORF">PMG11_04233</name>
</gene>
<evidence type="ECO:0000313" key="3">
    <source>
        <dbReference type="EMBL" id="CEO59559.1"/>
    </source>
</evidence>
<reference evidence="4" key="1">
    <citation type="journal article" date="2015" name="Genome Announc.">
        <title>Draft genome sequence of the fungus Penicillium brasilianum MG11.</title>
        <authorList>
            <person name="Horn F."/>
            <person name="Linde J."/>
            <person name="Mattern D.J."/>
            <person name="Walther G."/>
            <person name="Guthke R."/>
            <person name="Brakhage A.A."/>
            <person name="Valiante V."/>
        </authorList>
    </citation>
    <scope>NUCLEOTIDE SEQUENCE [LARGE SCALE GENOMIC DNA]</scope>
    <source>
        <strain evidence="4">MG11</strain>
    </source>
</reference>
<dbReference type="PROSITE" id="PS51186">
    <property type="entry name" value="GNAT"/>
    <property type="match status" value="1"/>
</dbReference>
<keyword evidence="4" id="KW-1185">Reference proteome</keyword>
<dbReference type="Proteomes" id="UP000042958">
    <property type="component" value="Unassembled WGS sequence"/>
</dbReference>
<dbReference type="EMBL" id="CDHK01000003">
    <property type="protein sequence ID" value="CEO59559.1"/>
    <property type="molecule type" value="Genomic_DNA"/>
</dbReference>
<comment type="pathway">
    <text evidence="1">Nucleotide-sugar biosynthesis; UDP-N-acetyl-alpha-D-glucosamine biosynthesis; N-acetyl-alpha-D-glucosamine 1-phosphate from alpha-D-glucosamine 6-phosphate (route I): step 1/2.</text>
</comment>
<accession>A0A0F7VC87</accession>
<dbReference type="InterPro" id="IPR039143">
    <property type="entry name" value="GNPNAT1-like"/>
</dbReference>
<dbReference type="UniPathway" id="UPA00113">
    <property type="reaction ID" value="UER00529"/>
</dbReference>
<keyword evidence="1" id="KW-0012">Acyltransferase</keyword>
<dbReference type="EC" id="2.3.1.4" evidence="1"/>
<dbReference type="OrthoDB" id="329272at2759"/>
<name>A0A0F7VC87_PENBI</name>
<dbReference type="Pfam" id="PF00583">
    <property type="entry name" value="Acetyltransf_1"/>
    <property type="match status" value="1"/>
</dbReference>
<dbReference type="InterPro" id="IPR016181">
    <property type="entry name" value="Acyl_CoA_acyltransferase"/>
</dbReference>
<comment type="catalytic activity">
    <reaction evidence="1">
        <text>D-glucosamine 6-phosphate + acetyl-CoA = N-acetyl-D-glucosamine 6-phosphate + CoA + H(+)</text>
        <dbReference type="Rhea" id="RHEA:10292"/>
        <dbReference type="ChEBI" id="CHEBI:15378"/>
        <dbReference type="ChEBI" id="CHEBI:57287"/>
        <dbReference type="ChEBI" id="CHEBI:57288"/>
        <dbReference type="ChEBI" id="CHEBI:57513"/>
        <dbReference type="ChEBI" id="CHEBI:58725"/>
        <dbReference type="EC" id="2.3.1.4"/>
    </reaction>
</comment>
<dbReference type="SUPFAM" id="SSF55729">
    <property type="entry name" value="Acyl-CoA N-acyltransferases (Nat)"/>
    <property type="match status" value="1"/>
</dbReference>
<proteinExistence type="inferred from homology"/>
<dbReference type="STRING" id="104259.A0A0F7VC87"/>
<evidence type="ECO:0000313" key="4">
    <source>
        <dbReference type="Proteomes" id="UP000042958"/>
    </source>
</evidence>